<dbReference type="RefSeq" id="WP_129180546.1">
    <property type="nucleotide sequence ID" value="NZ_JAGIOG010000001.1"/>
</dbReference>
<keyword evidence="3" id="KW-1185">Reference proteome</keyword>
<dbReference type="Pfam" id="PF12973">
    <property type="entry name" value="Cupin_7"/>
    <property type="match status" value="1"/>
</dbReference>
<feature type="domain" description="ChrR-like cupin" evidence="1">
    <location>
        <begin position="10"/>
        <end position="117"/>
    </location>
</feature>
<name>A0A641AQN6_9ACTN</name>
<proteinExistence type="predicted"/>
<dbReference type="OrthoDB" id="9802489at2"/>
<evidence type="ECO:0000313" key="3">
    <source>
        <dbReference type="Proteomes" id="UP001515100"/>
    </source>
</evidence>
<dbReference type="EMBL" id="SDPP02000001">
    <property type="protein sequence ID" value="KAA1380255.1"/>
    <property type="molecule type" value="Genomic_DNA"/>
</dbReference>
<evidence type="ECO:0000259" key="1">
    <source>
        <dbReference type="Pfam" id="PF12973"/>
    </source>
</evidence>
<organism evidence="2 3">
    <name type="scientific">Aeromicrobium fastidiosum</name>
    <dbReference type="NCBI Taxonomy" id="52699"/>
    <lineage>
        <taxon>Bacteria</taxon>
        <taxon>Bacillati</taxon>
        <taxon>Actinomycetota</taxon>
        <taxon>Actinomycetes</taxon>
        <taxon>Propionibacteriales</taxon>
        <taxon>Nocardioidaceae</taxon>
        <taxon>Aeromicrobium</taxon>
    </lineage>
</organism>
<evidence type="ECO:0000313" key="2">
    <source>
        <dbReference type="EMBL" id="KAA1380255.1"/>
    </source>
</evidence>
<dbReference type="InterPro" id="IPR014710">
    <property type="entry name" value="RmlC-like_jellyroll"/>
</dbReference>
<dbReference type="SUPFAM" id="SSF51182">
    <property type="entry name" value="RmlC-like cupins"/>
    <property type="match status" value="1"/>
</dbReference>
<dbReference type="InterPro" id="IPR025979">
    <property type="entry name" value="ChrR-like_cupin_dom"/>
</dbReference>
<comment type="caution">
    <text evidence="2">The sequence shown here is derived from an EMBL/GenBank/DDBJ whole genome shotgun (WGS) entry which is preliminary data.</text>
</comment>
<reference evidence="2" key="1">
    <citation type="submission" date="2019-09" db="EMBL/GenBank/DDBJ databases">
        <authorList>
            <person name="Li J."/>
        </authorList>
    </citation>
    <scope>NUCLEOTIDE SEQUENCE [LARGE SCALE GENOMIC DNA]</scope>
    <source>
        <strain evidence="2">NRBC 14897</strain>
    </source>
</reference>
<gene>
    <name evidence="2" type="ORF">ESP62_003405</name>
</gene>
<dbReference type="AlphaFoldDB" id="A0A641AQN6"/>
<accession>A0A641AQN6</accession>
<dbReference type="Proteomes" id="UP001515100">
    <property type="component" value="Unassembled WGS sequence"/>
</dbReference>
<protein>
    <submittedName>
        <fullName evidence="2">DUF4437 domain-containing protein</fullName>
    </submittedName>
</protein>
<dbReference type="InterPro" id="IPR011051">
    <property type="entry name" value="RmlC_Cupin_sf"/>
</dbReference>
<dbReference type="Gene3D" id="2.60.120.10">
    <property type="entry name" value="Jelly Rolls"/>
    <property type="match status" value="1"/>
</dbReference>
<sequence length="132" mass="14262">MTTTTTPVTQLQVVDTTSAPWGKLPIPELGVELDVLPLIDDPDTGMSVIKIVYPAGHVTTWHTHPCAHGIYVLEGILMTHDGEYGPGSFVWFPEGGKMQHGATPTESVTFLFIVNKPFAIDFCDAPQGPCDV</sequence>